<dbReference type="SMART" id="SM00679">
    <property type="entry name" value="CTNS"/>
    <property type="match status" value="2"/>
</dbReference>
<comment type="caution">
    <text evidence="10">The sequence shown here is derived from an EMBL/GenBank/DDBJ whole genome shotgun (WGS) entry which is preliminary data.</text>
</comment>
<evidence type="ECO:0000256" key="4">
    <source>
        <dbReference type="ARBA" id="ARBA00022737"/>
    </source>
</evidence>
<reference evidence="10 11" key="1">
    <citation type="journal article" date="2017" name="Mycologia">
        <title>Bifiguratus adelaidae, gen. et sp. nov., a new member of Mucoromycotina in endophytic and soil-dwelling habitats.</title>
        <authorList>
            <person name="Torres-Cruz T.J."/>
            <person name="Billingsley Tobias T.L."/>
            <person name="Almatruk M."/>
            <person name="Hesse C."/>
            <person name="Kuske C.R."/>
            <person name="Desiro A."/>
            <person name="Benucci G.M."/>
            <person name="Bonito G."/>
            <person name="Stajich J.E."/>
            <person name="Dunlap C."/>
            <person name="Arnold A.E."/>
            <person name="Porras-Alfaro A."/>
        </authorList>
    </citation>
    <scope>NUCLEOTIDE SEQUENCE [LARGE SCALE GENOMIC DNA]</scope>
    <source>
        <strain evidence="10 11">AZ0501</strain>
    </source>
</reference>
<proteinExistence type="inferred from homology"/>
<dbReference type="Proteomes" id="UP000242875">
    <property type="component" value="Unassembled WGS sequence"/>
</dbReference>
<comment type="similarity">
    <text evidence="7 8">Belongs to the MPDU1 (TC 2.A.43.3) family.</text>
</comment>
<evidence type="ECO:0000256" key="8">
    <source>
        <dbReference type="PIRNR" id="PIRNR023381"/>
    </source>
</evidence>
<comment type="subcellular location">
    <subcellularLocation>
        <location evidence="1 8">Membrane</location>
        <topology evidence="1 8">Multi-pass membrane protein</topology>
    </subcellularLocation>
</comment>
<name>A0A261Y0Y7_9FUNG</name>
<dbReference type="Gene3D" id="1.20.1280.290">
    <property type="match status" value="2"/>
</dbReference>
<dbReference type="EMBL" id="MVBO01000047">
    <property type="protein sequence ID" value="OZJ04272.1"/>
    <property type="molecule type" value="Genomic_DNA"/>
</dbReference>
<dbReference type="PIRSF" id="PIRSF023381">
    <property type="entry name" value="MannP-dilichol_defect-1p"/>
    <property type="match status" value="1"/>
</dbReference>
<evidence type="ECO:0000256" key="7">
    <source>
        <dbReference type="ARBA" id="ARBA00038475"/>
    </source>
</evidence>
<dbReference type="Pfam" id="PF04193">
    <property type="entry name" value="PQ-loop"/>
    <property type="match status" value="2"/>
</dbReference>
<dbReference type="InterPro" id="IPR006603">
    <property type="entry name" value="PQ-loop_rpt"/>
</dbReference>
<evidence type="ECO:0000256" key="2">
    <source>
        <dbReference type="ARBA" id="ARBA00022448"/>
    </source>
</evidence>
<dbReference type="PANTHER" id="PTHR12226">
    <property type="entry name" value="MANNOSE-P-DOLICHOL UTILIZATION DEFECT 1 LEC35 -RELATED"/>
    <property type="match status" value="1"/>
</dbReference>
<keyword evidence="4" id="KW-0677">Repeat</keyword>
<feature type="transmembrane region" description="Helical" evidence="9">
    <location>
        <begin position="129"/>
        <end position="148"/>
    </location>
</feature>
<sequence length="270" mass="28496">MVQLPKALADPIVGIIGPECYTTLVEDLNLGDQACLKLALSKGLGIAIITGGSIVKIPQIITILKNRSTQGLSLSSYLLEVVANVINLAYNARAGNPFSTWGEMLFLTTQNIIITLLIFAFSKQTVGGVGALGAILAIGYMLMSPQLVNPTALASLFAGTIPLNIASKIPQIMTNYTNGSTGQLSAFAVMNYLFGSLARVFTTATELDDPLMLSGTSLGALFNAILAGQVLYYSSAKAKAKKVGTKAKAKVAKLEKAATSSPRTRHRKRD</sequence>
<feature type="transmembrane region" description="Helical" evidence="9">
    <location>
        <begin position="211"/>
        <end position="233"/>
    </location>
</feature>
<keyword evidence="3 8" id="KW-0812">Transmembrane</keyword>
<dbReference type="FunFam" id="1.20.1280.290:FF:000006">
    <property type="entry name" value="mannose-P-dolichol utilization defect 1 protein"/>
    <property type="match status" value="1"/>
</dbReference>
<keyword evidence="2" id="KW-0813">Transport</keyword>
<evidence type="ECO:0000313" key="11">
    <source>
        <dbReference type="Proteomes" id="UP000242875"/>
    </source>
</evidence>
<dbReference type="InterPro" id="IPR016817">
    <property type="entry name" value="MannP-dilichol_defect-1"/>
</dbReference>
<dbReference type="PANTHER" id="PTHR12226:SF2">
    <property type="entry name" value="MANNOSE-P-DOLICHOL UTILIZATION DEFECT 1 PROTEIN"/>
    <property type="match status" value="1"/>
</dbReference>
<evidence type="ECO:0000256" key="1">
    <source>
        <dbReference type="ARBA" id="ARBA00004141"/>
    </source>
</evidence>
<evidence type="ECO:0000256" key="3">
    <source>
        <dbReference type="ARBA" id="ARBA00022692"/>
    </source>
</evidence>
<dbReference type="AlphaFoldDB" id="A0A261Y0Y7"/>
<gene>
    <name evidence="10" type="ORF">BZG36_02478</name>
</gene>
<evidence type="ECO:0000256" key="6">
    <source>
        <dbReference type="ARBA" id="ARBA00023136"/>
    </source>
</evidence>
<dbReference type="GO" id="GO:0016020">
    <property type="term" value="C:membrane"/>
    <property type="evidence" value="ECO:0007669"/>
    <property type="project" value="UniProtKB-SubCell"/>
</dbReference>
<evidence type="ECO:0000256" key="5">
    <source>
        <dbReference type="ARBA" id="ARBA00022989"/>
    </source>
</evidence>
<evidence type="ECO:0000313" key="10">
    <source>
        <dbReference type="EMBL" id="OZJ04272.1"/>
    </source>
</evidence>
<keyword evidence="5 8" id="KW-1133">Transmembrane helix</keyword>
<evidence type="ECO:0000256" key="9">
    <source>
        <dbReference type="SAM" id="Phobius"/>
    </source>
</evidence>
<feature type="transmembrane region" description="Helical" evidence="9">
    <location>
        <begin position="104"/>
        <end position="122"/>
    </location>
</feature>
<dbReference type="OrthoDB" id="271506at2759"/>
<keyword evidence="6 8" id="KW-0472">Membrane</keyword>
<accession>A0A261Y0Y7</accession>
<protein>
    <recommendedName>
        <fullName evidence="8">Mannose-P-dolichol utilization defect 1 protein homolog</fullName>
    </recommendedName>
</protein>
<keyword evidence="11" id="KW-1185">Reference proteome</keyword>
<organism evidence="10 11">
    <name type="scientific">Bifiguratus adelaidae</name>
    <dbReference type="NCBI Taxonomy" id="1938954"/>
    <lineage>
        <taxon>Eukaryota</taxon>
        <taxon>Fungi</taxon>
        <taxon>Fungi incertae sedis</taxon>
        <taxon>Mucoromycota</taxon>
        <taxon>Mucoromycotina</taxon>
        <taxon>Endogonomycetes</taxon>
        <taxon>Endogonales</taxon>
        <taxon>Endogonales incertae sedis</taxon>
        <taxon>Bifiguratus</taxon>
    </lineage>
</organism>